<evidence type="ECO:0000313" key="1">
    <source>
        <dbReference type="EMBL" id="CAG8836614.1"/>
    </source>
</evidence>
<sequence length="115" mass="13359">NNFLPEPENIIENGCLEDDYKWHQTGLTDNKMNEDKDLVNSLQPIKLCESESSASDNTLHTIDFRYLPRFRISNIFTPILQKSKKNKVANNIESQPAIVNLYVTKRHGRPLKQFK</sequence>
<dbReference type="EMBL" id="CAJVQC010115249">
    <property type="protein sequence ID" value="CAG8836614.1"/>
    <property type="molecule type" value="Genomic_DNA"/>
</dbReference>
<keyword evidence="2" id="KW-1185">Reference proteome</keyword>
<protein>
    <submittedName>
        <fullName evidence="1">14444_t:CDS:1</fullName>
    </submittedName>
</protein>
<accession>A0ACA9SDT1</accession>
<dbReference type="Proteomes" id="UP000789920">
    <property type="component" value="Unassembled WGS sequence"/>
</dbReference>
<feature type="non-terminal residue" evidence="1">
    <location>
        <position position="115"/>
    </location>
</feature>
<reference evidence="1" key="1">
    <citation type="submission" date="2021-06" db="EMBL/GenBank/DDBJ databases">
        <authorList>
            <person name="Kallberg Y."/>
            <person name="Tangrot J."/>
            <person name="Rosling A."/>
        </authorList>
    </citation>
    <scope>NUCLEOTIDE SEQUENCE</scope>
    <source>
        <strain evidence="1">MA461A</strain>
    </source>
</reference>
<comment type="caution">
    <text evidence="1">The sequence shown here is derived from an EMBL/GenBank/DDBJ whole genome shotgun (WGS) entry which is preliminary data.</text>
</comment>
<gene>
    <name evidence="1" type="ORF">RPERSI_LOCUS29998</name>
</gene>
<evidence type="ECO:0000313" key="2">
    <source>
        <dbReference type="Proteomes" id="UP000789920"/>
    </source>
</evidence>
<proteinExistence type="predicted"/>
<organism evidence="1 2">
    <name type="scientific">Racocetra persica</name>
    <dbReference type="NCBI Taxonomy" id="160502"/>
    <lineage>
        <taxon>Eukaryota</taxon>
        <taxon>Fungi</taxon>
        <taxon>Fungi incertae sedis</taxon>
        <taxon>Mucoromycota</taxon>
        <taxon>Glomeromycotina</taxon>
        <taxon>Glomeromycetes</taxon>
        <taxon>Diversisporales</taxon>
        <taxon>Gigasporaceae</taxon>
        <taxon>Racocetra</taxon>
    </lineage>
</organism>
<name>A0ACA9SDT1_9GLOM</name>
<feature type="non-terminal residue" evidence="1">
    <location>
        <position position="1"/>
    </location>
</feature>